<dbReference type="GeneID" id="63922392"/>
<keyword evidence="3" id="KW-1185">Reference proteome</keyword>
<evidence type="ECO:0008006" key="4">
    <source>
        <dbReference type="Google" id="ProtNLM"/>
    </source>
</evidence>
<dbReference type="RefSeq" id="XP_040874653.1">
    <property type="nucleotide sequence ID" value="XM_041029019.1"/>
</dbReference>
<gene>
    <name evidence="2" type="ORF">M437DRAFT_89292</name>
</gene>
<dbReference type="EMBL" id="KL584881">
    <property type="protein sequence ID" value="KEQ57629.1"/>
    <property type="molecule type" value="Genomic_DNA"/>
</dbReference>
<protein>
    <recommendedName>
        <fullName evidence="4">P53-like transcription factor</fullName>
    </recommendedName>
</protein>
<proteinExistence type="predicted"/>
<sequence>MTSTINFSDVYSYDQRHSDSLPQMLLWGNPQSFYPPQYSLPIPDSMLDQYSCAPNFYSQSTFQNLPINQYSYQSPYHHASQSLFHYGQGGVQGGAWSPAYSEDLNTGLTTDLTSYQMPGMYGQVVDQAPPMSDSTDSSDSPQQLLLVEAGSTRTASPAGIGTAQDPITYTCDALCQTQERGRQSALVSSLKNKPSSMKVSLRFVIESPVGQEADRETSREVQPDGPAQQPWEQAGHKWIALHLFHGHSSKLHVDTTTILLNLLGQTGDDTRKAVSAITITNYVKATSSPCINLLPDCRNIQKINTIGGPPAPSQRPCRRCTRDYPFAPTAPASYVILVVHHANLLSFD</sequence>
<reference evidence="2 3" key="1">
    <citation type="journal article" date="2014" name="BMC Genomics">
        <title>Genome sequencing of four Aureobasidium pullulans varieties: biotechnological potential, stress tolerance, and description of new species.</title>
        <authorList>
            <person name="Gostin Ar C."/>
            <person name="Ohm R.A."/>
            <person name="Kogej T."/>
            <person name="Sonjak S."/>
            <person name="Turk M."/>
            <person name="Zajc J."/>
            <person name="Zalar P."/>
            <person name="Grube M."/>
            <person name="Sun H."/>
            <person name="Han J."/>
            <person name="Sharma A."/>
            <person name="Chiniquy J."/>
            <person name="Ngan C.Y."/>
            <person name="Lipzen A."/>
            <person name="Barry K."/>
            <person name="Grigoriev I.V."/>
            <person name="Gunde-Cimerman N."/>
        </authorList>
    </citation>
    <scope>NUCLEOTIDE SEQUENCE [LARGE SCALE GENOMIC DNA]</scope>
    <source>
        <strain evidence="2 3">CBS 110374</strain>
    </source>
</reference>
<evidence type="ECO:0000256" key="1">
    <source>
        <dbReference type="SAM" id="MobiDB-lite"/>
    </source>
</evidence>
<dbReference type="AlphaFoldDB" id="A0A074VFA0"/>
<name>A0A074VFA0_AURM1</name>
<evidence type="ECO:0000313" key="2">
    <source>
        <dbReference type="EMBL" id="KEQ57629.1"/>
    </source>
</evidence>
<feature type="region of interest" description="Disordered" evidence="1">
    <location>
        <begin position="210"/>
        <end position="232"/>
    </location>
</feature>
<feature type="compositionally biased region" description="Basic and acidic residues" evidence="1">
    <location>
        <begin position="212"/>
        <end position="222"/>
    </location>
</feature>
<organism evidence="2 3">
    <name type="scientific">Aureobasidium melanogenum (strain CBS 110374)</name>
    <name type="common">Aureobasidium pullulans var. melanogenum</name>
    <dbReference type="NCBI Taxonomy" id="1043003"/>
    <lineage>
        <taxon>Eukaryota</taxon>
        <taxon>Fungi</taxon>
        <taxon>Dikarya</taxon>
        <taxon>Ascomycota</taxon>
        <taxon>Pezizomycotina</taxon>
        <taxon>Dothideomycetes</taxon>
        <taxon>Dothideomycetidae</taxon>
        <taxon>Dothideales</taxon>
        <taxon>Saccotheciaceae</taxon>
        <taxon>Aureobasidium</taxon>
    </lineage>
</organism>
<evidence type="ECO:0000313" key="3">
    <source>
        <dbReference type="Proteomes" id="UP000030672"/>
    </source>
</evidence>
<accession>A0A074VFA0</accession>
<dbReference type="HOGENOM" id="CLU_796883_0_0_1"/>
<dbReference type="Proteomes" id="UP000030672">
    <property type="component" value="Unassembled WGS sequence"/>
</dbReference>